<reference evidence="2" key="2">
    <citation type="submission" date="2020-11" db="EMBL/GenBank/DDBJ databases">
        <authorList>
            <person name="McCartney M.A."/>
            <person name="Auch B."/>
            <person name="Kono T."/>
            <person name="Mallez S."/>
            <person name="Becker A."/>
            <person name="Gohl D.M."/>
            <person name="Silverstein K.A.T."/>
            <person name="Koren S."/>
            <person name="Bechman K.B."/>
            <person name="Herman A."/>
            <person name="Abrahante J.E."/>
            <person name="Garbe J."/>
        </authorList>
    </citation>
    <scope>NUCLEOTIDE SEQUENCE</scope>
    <source>
        <strain evidence="2">Duluth1</strain>
        <tissue evidence="2">Whole animal</tissue>
    </source>
</reference>
<evidence type="ECO:0000256" key="1">
    <source>
        <dbReference type="SAM" id="MobiDB-lite"/>
    </source>
</evidence>
<organism evidence="2 3">
    <name type="scientific">Dreissena polymorpha</name>
    <name type="common">Zebra mussel</name>
    <name type="synonym">Mytilus polymorpha</name>
    <dbReference type="NCBI Taxonomy" id="45954"/>
    <lineage>
        <taxon>Eukaryota</taxon>
        <taxon>Metazoa</taxon>
        <taxon>Spiralia</taxon>
        <taxon>Lophotrochozoa</taxon>
        <taxon>Mollusca</taxon>
        <taxon>Bivalvia</taxon>
        <taxon>Autobranchia</taxon>
        <taxon>Heteroconchia</taxon>
        <taxon>Euheterodonta</taxon>
        <taxon>Imparidentia</taxon>
        <taxon>Neoheterodontei</taxon>
        <taxon>Myida</taxon>
        <taxon>Dreissenoidea</taxon>
        <taxon>Dreissenidae</taxon>
        <taxon>Dreissena</taxon>
    </lineage>
</organism>
<feature type="compositionally biased region" description="Basic and acidic residues" evidence="1">
    <location>
        <begin position="1"/>
        <end position="17"/>
    </location>
</feature>
<feature type="compositionally biased region" description="Basic residues" evidence="1">
    <location>
        <begin position="18"/>
        <end position="29"/>
    </location>
</feature>
<proteinExistence type="predicted"/>
<reference evidence="2" key="1">
    <citation type="journal article" date="2019" name="bioRxiv">
        <title>The Genome of the Zebra Mussel, Dreissena polymorpha: A Resource for Invasive Species Research.</title>
        <authorList>
            <person name="McCartney M.A."/>
            <person name="Auch B."/>
            <person name="Kono T."/>
            <person name="Mallez S."/>
            <person name="Zhang Y."/>
            <person name="Obille A."/>
            <person name="Becker A."/>
            <person name="Abrahante J.E."/>
            <person name="Garbe J."/>
            <person name="Badalamenti J.P."/>
            <person name="Herman A."/>
            <person name="Mangelson H."/>
            <person name="Liachko I."/>
            <person name="Sullivan S."/>
            <person name="Sone E.D."/>
            <person name="Koren S."/>
            <person name="Silverstein K.A.T."/>
            <person name="Beckman K.B."/>
            <person name="Gohl D.M."/>
        </authorList>
    </citation>
    <scope>NUCLEOTIDE SEQUENCE</scope>
    <source>
        <strain evidence="2">Duluth1</strain>
        <tissue evidence="2">Whole animal</tissue>
    </source>
</reference>
<feature type="region of interest" description="Disordered" evidence="1">
    <location>
        <begin position="1"/>
        <end position="33"/>
    </location>
</feature>
<keyword evidence="3" id="KW-1185">Reference proteome</keyword>
<accession>A0A9D4IQQ5</accession>
<name>A0A9D4IQQ5_DREPO</name>
<sequence>MDTFLKRPTSEDAETAKKLKSNKKRRKPSRQQLSKVKKWMTEFNINLDYVGDSDNDLAFFKAANI</sequence>
<dbReference type="Proteomes" id="UP000828390">
    <property type="component" value="Unassembled WGS sequence"/>
</dbReference>
<dbReference type="InterPro" id="IPR036412">
    <property type="entry name" value="HAD-like_sf"/>
</dbReference>
<dbReference type="SUPFAM" id="SSF56784">
    <property type="entry name" value="HAD-like"/>
    <property type="match status" value="1"/>
</dbReference>
<protein>
    <submittedName>
        <fullName evidence="2">Uncharacterized protein</fullName>
    </submittedName>
</protein>
<evidence type="ECO:0000313" key="3">
    <source>
        <dbReference type="Proteomes" id="UP000828390"/>
    </source>
</evidence>
<dbReference type="AlphaFoldDB" id="A0A9D4IQQ5"/>
<gene>
    <name evidence="2" type="ORF">DPMN_162619</name>
</gene>
<comment type="caution">
    <text evidence="2">The sequence shown here is derived from an EMBL/GenBank/DDBJ whole genome shotgun (WGS) entry which is preliminary data.</text>
</comment>
<dbReference type="EMBL" id="JAIWYP010000008">
    <property type="protein sequence ID" value="KAH3784656.1"/>
    <property type="molecule type" value="Genomic_DNA"/>
</dbReference>
<evidence type="ECO:0000313" key="2">
    <source>
        <dbReference type="EMBL" id="KAH3784656.1"/>
    </source>
</evidence>